<evidence type="ECO:0000313" key="1">
    <source>
        <dbReference type="EMBL" id="QDT34943.1"/>
    </source>
</evidence>
<name>A0A517QTI3_9PLAN</name>
<gene>
    <name evidence="1" type="ORF">Mal48_42160</name>
</gene>
<proteinExistence type="predicted"/>
<evidence type="ECO:0000313" key="2">
    <source>
        <dbReference type="Proteomes" id="UP000315724"/>
    </source>
</evidence>
<dbReference type="KEGG" id="tpol:Mal48_42160"/>
<dbReference type="AlphaFoldDB" id="A0A517QTI3"/>
<protein>
    <submittedName>
        <fullName evidence="1">Uncharacterized protein</fullName>
    </submittedName>
</protein>
<dbReference type="Proteomes" id="UP000315724">
    <property type="component" value="Chromosome"/>
</dbReference>
<keyword evidence="2" id="KW-1185">Reference proteome</keyword>
<dbReference type="EMBL" id="CP036267">
    <property type="protein sequence ID" value="QDT34943.1"/>
    <property type="molecule type" value="Genomic_DNA"/>
</dbReference>
<accession>A0A517QTI3</accession>
<organism evidence="1 2">
    <name type="scientific">Thalassoglobus polymorphus</name>
    <dbReference type="NCBI Taxonomy" id="2527994"/>
    <lineage>
        <taxon>Bacteria</taxon>
        <taxon>Pseudomonadati</taxon>
        <taxon>Planctomycetota</taxon>
        <taxon>Planctomycetia</taxon>
        <taxon>Planctomycetales</taxon>
        <taxon>Planctomycetaceae</taxon>
        <taxon>Thalassoglobus</taxon>
    </lineage>
</organism>
<reference evidence="1 2" key="1">
    <citation type="submission" date="2019-02" db="EMBL/GenBank/DDBJ databases">
        <title>Deep-cultivation of Planctomycetes and their phenomic and genomic characterization uncovers novel biology.</title>
        <authorList>
            <person name="Wiegand S."/>
            <person name="Jogler M."/>
            <person name="Boedeker C."/>
            <person name="Pinto D."/>
            <person name="Vollmers J."/>
            <person name="Rivas-Marin E."/>
            <person name="Kohn T."/>
            <person name="Peeters S.H."/>
            <person name="Heuer A."/>
            <person name="Rast P."/>
            <person name="Oberbeckmann S."/>
            <person name="Bunk B."/>
            <person name="Jeske O."/>
            <person name="Meyerdierks A."/>
            <person name="Storesund J.E."/>
            <person name="Kallscheuer N."/>
            <person name="Luecker S."/>
            <person name="Lage O.M."/>
            <person name="Pohl T."/>
            <person name="Merkel B.J."/>
            <person name="Hornburger P."/>
            <person name="Mueller R.-W."/>
            <person name="Bruemmer F."/>
            <person name="Labrenz M."/>
            <person name="Spormann A.M."/>
            <person name="Op den Camp H."/>
            <person name="Overmann J."/>
            <person name="Amann R."/>
            <person name="Jetten M.S.M."/>
            <person name="Mascher T."/>
            <person name="Medema M.H."/>
            <person name="Devos D.P."/>
            <person name="Kaster A.-K."/>
            <person name="Ovreas L."/>
            <person name="Rohde M."/>
            <person name="Galperin M.Y."/>
            <person name="Jogler C."/>
        </authorList>
    </citation>
    <scope>NUCLEOTIDE SEQUENCE [LARGE SCALE GENOMIC DNA]</scope>
    <source>
        <strain evidence="1 2">Mal48</strain>
    </source>
</reference>
<sequence length="100" mass="11196">MQVNKPLESGESEVSQGILRSDFGLPVFYDWFIQVQQVAAVGLEHLSNWCTGSASWRTAILLMERVLHGHTAEQTALITPVLPRSEEAIRRQAGVFTIHH</sequence>